<name>A2G1A4_TRIV3</name>
<dbReference type="AlphaFoldDB" id="A2G1A4"/>
<reference evidence="1" key="1">
    <citation type="submission" date="2006-10" db="EMBL/GenBank/DDBJ databases">
        <authorList>
            <person name="Amadeo P."/>
            <person name="Zhao Q."/>
            <person name="Wortman J."/>
            <person name="Fraser-Liggett C."/>
            <person name="Carlton J."/>
        </authorList>
    </citation>
    <scope>NUCLEOTIDE SEQUENCE</scope>
    <source>
        <strain evidence="1">G3</strain>
    </source>
</reference>
<dbReference type="EMBL" id="DS114238">
    <property type="protein sequence ID" value="EAX89062.1"/>
    <property type="molecule type" value="Genomic_DNA"/>
</dbReference>
<dbReference type="InParanoid" id="A2G1A4"/>
<dbReference type="Gene3D" id="1.25.10.10">
    <property type="entry name" value="Leucine-rich Repeat Variant"/>
    <property type="match status" value="1"/>
</dbReference>
<dbReference type="Proteomes" id="UP000001542">
    <property type="component" value="Unassembled WGS sequence"/>
</dbReference>
<accession>A2G1A4</accession>
<dbReference type="VEuPathDB" id="TrichDB:TVAG_322980"/>
<evidence type="ECO:0000313" key="2">
    <source>
        <dbReference type="Proteomes" id="UP000001542"/>
    </source>
</evidence>
<organism evidence="1 2">
    <name type="scientific">Trichomonas vaginalis (strain ATCC PRA-98 / G3)</name>
    <dbReference type="NCBI Taxonomy" id="412133"/>
    <lineage>
        <taxon>Eukaryota</taxon>
        <taxon>Metamonada</taxon>
        <taxon>Parabasalia</taxon>
        <taxon>Trichomonadida</taxon>
        <taxon>Trichomonadidae</taxon>
        <taxon>Trichomonas</taxon>
    </lineage>
</organism>
<dbReference type="SMR" id="A2G1A4"/>
<dbReference type="RefSeq" id="XP_001301992.1">
    <property type="nucleotide sequence ID" value="XM_001301991.1"/>
</dbReference>
<protein>
    <submittedName>
        <fullName evidence="1">Uncharacterized protein</fullName>
    </submittedName>
</protein>
<sequence>MDYKDENDTIDSRNRFRIAKSDLLTEEFIDEEDAPSSDMNEFFLVKNVIDRSQTPTTQAFYDAVTNFGSYLKTKRPNNFQDACIVLKTLVENALNTDITSITPRILSIIHYLIDQVEFCLDCFIEMGYFEILERYFGFSPTKALCYALSIYEVLIYYDRHFFEPFMNLMTIQRLKSIVIDKKSDSASKSYQIREIITAQLVDIFNFAVTQKTTDDIIQVASETFKIGFSPFCPDPIKSECMRGIYSLYKTDQFNFTLFSNVEYTDLITTASVEENFEYIELFLYATIPFIPYDSIIFSNDIAELMEMCSIHFNDKIGAICLKIINKMIQNDVNDNNLQSFLDQNGIQFLCEYSSRFNFVTLKSALKVLLAIIITPLEPEMIYYLLTDEVFTILQNASSVDNEKIAENIFKSYELLYSRSIVANLLENYMDLINRYGVYEWLNEYYDDCSDELIERFEIFMNKVFGQNEE</sequence>
<dbReference type="VEuPathDB" id="TrichDB:TVAGG3_0433390"/>
<dbReference type="SUPFAM" id="SSF48371">
    <property type="entry name" value="ARM repeat"/>
    <property type="match status" value="1"/>
</dbReference>
<dbReference type="InterPro" id="IPR016024">
    <property type="entry name" value="ARM-type_fold"/>
</dbReference>
<dbReference type="KEGG" id="tva:4746729"/>
<reference evidence="1" key="2">
    <citation type="journal article" date="2007" name="Science">
        <title>Draft genome sequence of the sexually transmitted pathogen Trichomonas vaginalis.</title>
        <authorList>
            <person name="Carlton J.M."/>
            <person name="Hirt R.P."/>
            <person name="Silva J.C."/>
            <person name="Delcher A.L."/>
            <person name="Schatz M."/>
            <person name="Zhao Q."/>
            <person name="Wortman J.R."/>
            <person name="Bidwell S.L."/>
            <person name="Alsmark U.C.M."/>
            <person name="Besteiro S."/>
            <person name="Sicheritz-Ponten T."/>
            <person name="Noel C.J."/>
            <person name="Dacks J.B."/>
            <person name="Foster P.G."/>
            <person name="Simillion C."/>
            <person name="Van de Peer Y."/>
            <person name="Miranda-Saavedra D."/>
            <person name="Barton G.J."/>
            <person name="Westrop G.D."/>
            <person name="Mueller S."/>
            <person name="Dessi D."/>
            <person name="Fiori P.L."/>
            <person name="Ren Q."/>
            <person name="Paulsen I."/>
            <person name="Zhang H."/>
            <person name="Bastida-Corcuera F.D."/>
            <person name="Simoes-Barbosa A."/>
            <person name="Brown M.T."/>
            <person name="Hayes R.D."/>
            <person name="Mukherjee M."/>
            <person name="Okumura C.Y."/>
            <person name="Schneider R."/>
            <person name="Smith A.J."/>
            <person name="Vanacova S."/>
            <person name="Villalvazo M."/>
            <person name="Haas B.J."/>
            <person name="Pertea M."/>
            <person name="Feldblyum T.V."/>
            <person name="Utterback T.R."/>
            <person name="Shu C.L."/>
            <person name="Osoegawa K."/>
            <person name="de Jong P.J."/>
            <person name="Hrdy I."/>
            <person name="Horvathova L."/>
            <person name="Zubacova Z."/>
            <person name="Dolezal P."/>
            <person name="Malik S.B."/>
            <person name="Logsdon J.M. Jr."/>
            <person name="Henze K."/>
            <person name="Gupta A."/>
            <person name="Wang C.C."/>
            <person name="Dunne R.L."/>
            <person name="Upcroft J.A."/>
            <person name="Upcroft P."/>
            <person name="White O."/>
            <person name="Salzberg S.L."/>
            <person name="Tang P."/>
            <person name="Chiu C.-H."/>
            <person name="Lee Y.-S."/>
            <person name="Embley T.M."/>
            <person name="Coombs G.H."/>
            <person name="Mottram J.C."/>
            <person name="Tachezy J."/>
            <person name="Fraser-Liggett C.M."/>
            <person name="Johnson P.J."/>
        </authorList>
    </citation>
    <scope>NUCLEOTIDE SEQUENCE [LARGE SCALE GENOMIC DNA]</scope>
    <source>
        <strain evidence="1">G3</strain>
    </source>
</reference>
<dbReference type="InterPro" id="IPR011989">
    <property type="entry name" value="ARM-like"/>
</dbReference>
<keyword evidence="2" id="KW-1185">Reference proteome</keyword>
<evidence type="ECO:0000313" key="1">
    <source>
        <dbReference type="EMBL" id="EAX89062.1"/>
    </source>
</evidence>
<proteinExistence type="predicted"/>
<gene>
    <name evidence="1" type="ORF">TVAG_322980</name>
</gene>